<dbReference type="AlphaFoldDB" id="A0AAW6YMG5"/>
<sequence length="79" mass="9619">MDFFLLNKQFNLEDNVLWVAKTCYELLDQSYHLDELFNKYIEQEDVQLNLNLERILYLALSFLYSLELVKIKNNRIEKV</sequence>
<dbReference type="Proteomes" id="UP001174229">
    <property type="component" value="Unassembled WGS sequence"/>
</dbReference>
<evidence type="ECO:0000313" key="1">
    <source>
        <dbReference type="EMBL" id="MDK7391697.1"/>
    </source>
</evidence>
<accession>A0AAW6YMG5</accession>
<protein>
    <submittedName>
        <fullName evidence="1">Uncharacterized protein</fullName>
    </submittedName>
</protein>
<proteinExistence type="predicted"/>
<gene>
    <name evidence="1" type="ORF">OWO78_09595</name>
</gene>
<name>A0AAW6YMG5_9BACI</name>
<dbReference type="EMBL" id="JAPNPE010000002">
    <property type="protein sequence ID" value="MDK7391697.1"/>
    <property type="molecule type" value="Genomic_DNA"/>
</dbReference>
<organism evidence="1 2">
    <name type="scientific">Bacillus pacificus</name>
    <dbReference type="NCBI Taxonomy" id="2026187"/>
    <lineage>
        <taxon>Bacteria</taxon>
        <taxon>Bacillati</taxon>
        <taxon>Bacillota</taxon>
        <taxon>Bacilli</taxon>
        <taxon>Bacillales</taxon>
        <taxon>Bacillaceae</taxon>
        <taxon>Bacillus</taxon>
        <taxon>Bacillus cereus group</taxon>
    </lineage>
</organism>
<comment type="caution">
    <text evidence="1">The sequence shown here is derived from an EMBL/GenBank/DDBJ whole genome shotgun (WGS) entry which is preliminary data.</text>
</comment>
<evidence type="ECO:0000313" key="2">
    <source>
        <dbReference type="Proteomes" id="UP001174229"/>
    </source>
</evidence>
<dbReference type="RefSeq" id="WP_000345319.1">
    <property type="nucleotide sequence ID" value="NZ_CP099450.1"/>
</dbReference>
<reference evidence="1" key="1">
    <citation type="submission" date="2022-11" db="EMBL/GenBank/DDBJ databases">
        <title>WGS-based characterization of Bacillus cereus isolated from food &amp; feed additives.</title>
        <authorList>
            <person name="Bogaerts B."/>
            <person name="Fraiture M.-A."/>
            <person name="Roosens N.H.C."/>
            <person name="De Keersmaecker S.C.J."/>
            <person name="Vanneste K."/>
        </authorList>
    </citation>
    <scope>NUCLEOTIDE SEQUENCE</scope>
    <source>
        <strain evidence="1">74.2</strain>
    </source>
</reference>